<dbReference type="GO" id="GO:0032467">
    <property type="term" value="P:positive regulation of cytokinesis"/>
    <property type="evidence" value="ECO:0007669"/>
    <property type="project" value="TreeGrafter"/>
</dbReference>
<protein>
    <recommendedName>
        <fullName evidence="2">DUF4776 domain-containing protein</fullName>
    </recommendedName>
</protein>
<feature type="region of interest" description="Disordered" evidence="1">
    <location>
        <begin position="304"/>
        <end position="342"/>
    </location>
</feature>
<dbReference type="PANTHER" id="PTHR21831:SF2">
    <property type="entry name" value="MICROTUBULE-ASSOCIATED PROTEIN 10"/>
    <property type="match status" value="1"/>
</dbReference>
<dbReference type="AlphaFoldDB" id="A0AAW2HK04"/>
<feature type="region of interest" description="Disordered" evidence="1">
    <location>
        <begin position="214"/>
        <end position="239"/>
    </location>
</feature>
<evidence type="ECO:0000259" key="2">
    <source>
        <dbReference type="Pfam" id="PF16003"/>
    </source>
</evidence>
<sequence length="693" mass="77378">MANYEQLFLLEVLVDRVRLLTRALAAFAPESEDEPDTPVRIRVKFSDFPCFEITQDLAPPDKERQESDCLTTPIVFSSGKSCMFPMDPEQLLQDLIKYPMTVTVFKKNPDHPLPDIIGQTKVPLGDYMSNIIKRAAEWSLEEPLSELIQDTFPLRNNQDQDVGTINMLIRLTCFGKTIITKFQIADNKKSFLFKNAKTQDYEFKCKKCMPGQPIVRPQARGSQEYEEEATAPGSAAPPNWNPEGMAGDMEPDAPWIEKKVSVAAPERMPSNKDVFSQGPGYQRHEIQGPGFTASMEVRYPENAESTYDSNCNNDGPTESHSVPTVKRPRGMSRDKRGKSVDSKKDLKIGVKLAKPRKKGRTKFHVTPQITYPGVILGHKYCVNQGPPVPARNGWAWKTTVPYGMKWEERRGWRPGAYLKQTWATIKEVEELRKMGKRKRVKRRPASPDMRKTTVHIHRIKGVYHVTMNPIQGPDEKTPPEPVVYTLDKAEDGTDASELELDLTIPDPPYPPPPELRHQAQQFCEEDLPLIMPKPVFVKKKKKKKDRVPTTLDSSKKKRPKSAKSDGKSSKATSVSEKDSKQKPGAKSDKGGKGGKGEADKSGKGEKSKSGKQDGGKGGKPDDKKGGKADPKKGGKPEAGKSGKAESEKGKAKPGEKGKGKGKGKKKGDDDDDIYPWDEWIMKLKCKKKNSPED</sequence>
<feature type="region of interest" description="Disordered" evidence="1">
    <location>
        <begin position="532"/>
        <end position="674"/>
    </location>
</feature>
<accession>A0AAW2HK04</accession>
<dbReference type="GO" id="GO:0051256">
    <property type="term" value="P:mitotic spindle midzone assembly"/>
    <property type="evidence" value="ECO:0007669"/>
    <property type="project" value="TreeGrafter"/>
</dbReference>
<dbReference type="GO" id="GO:0097431">
    <property type="term" value="C:mitotic spindle pole"/>
    <property type="evidence" value="ECO:0007669"/>
    <property type="project" value="TreeGrafter"/>
</dbReference>
<dbReference type="GO" id="GO:1990023">
    <property type="term" value="C:mitotic spindle midzone"/>
    <property type="evidence" value="ECO:0007669"/>
    <property type="project" value="TreeGrafter"/>
</dbReference>
<dbReference type="Pfam" id="PF16003">
    <property type="entry name" value="DUF4776"/>
    <property type="match status" value="1"/>
</dbReference>
<dbReference type="GO" id="GO:0005813">
    <property type="term" value="C:centrosome"/>
    <property type="evidence" value="ECO:0007669"/>
    <property type="project" value="TreeGrafter"/>
</dbReference>
<dbReference type="GO" id="GO:0030496">
    <property type="term" value="C:midbody"/>
    <property type="evidence" value="ECO:0007669"/>
    <property type="project" value="TreeGrafter"/>
</dbReference>
<gene>
    <name evidence="3" type="ORF">PYX00_007659</name>
</gene>
<dbReference type="GO" id="GO:0008017">
    <property type="term" value="F:microtubule binding"/>
    <property type="evidence" value="ECO:0007669"/>
    <property type="project" value="InterPro"/>
</dbReference>
<organism evidence="3">
    <name type="scientific">Menopon gallinae</name>
    <name type="common">poultry shaft louse</name>
    <dbReference type="NCBI Taxonomy" id="328185"/>
    <lineage>
        <taxon>Eukaryota</taxon>
        <taxon>Metazoa</taxon>
        <taxon>Ecdysozoa</taxon>
        <taxon>Arthropoda</taxon>
        <taxon>Hexapoda</taxon>
        <taxon>Insecta</taxon>
        <taxon>Pterygota</taxon>
        <taxon>Neoptera</taxon>
        <taxon>Paraneoptera</taxon>
        <taxon>Psocodea</taxon>
        <taxon>Troctomorpha</taxon>
        <taxon>Phthiraptera</taxon>
        <taxon>Amblycera</taxon>
        <taxon>Menoponidae</taxon>
        <taxon>Menopon</taxon>
    </lineage>
</organism>
<evidence type="ECO:0000256" key="1">
    <source>
        <dbReference type="SAM" id="MobiDB-lite"/>
    </source>
</evidence>
<dbReference type="PANTHER" id="PTHR21831">
    <property type="entry name" value="MICROTUBULE-ASSOCIATED PROTEIN 10"/>
    <property type="match status" value="1"/>
</dbReference>
<feature type="domain" description="DUF4776" evidence="2">
    <location>
        <begin position="307"/>
        <end position="474"/>
    </location>
</feature>
<dbReference type="InterPro" id="IPR031949">
    <property type="entry name" value="DUF4776"/>
</dbReference>
<feature type="compositionally biased region" description="Basic residues" evidence="1">
    <location>
        <begin position="536"/>
        <end position="545"/>
    </location>
</feature>
<feature type="compositionally biased region" description="Basic and acidic residues" evidence="1">
    <location>
        <begin position="575"/>
        <end position="658"/>
    </location>
</feature>
<dbReference type="Pfam" id="PF14924">
    <property type="entry name" value="MAP10_N"/>
    <property type="match status" value="1"/>
</dbReference>
<dbReference type="InterPro" id="IPR039302">
    <property type="entry name" value="MAP10"/>
</dbReference>
<reference evidence="3" key="1">
    <citation type="journal article" date="2024" name="Gigascience">
        <title>Chromosome-level genome of the poultry shaft louse Menopon gallinae provides insight into the host-switching and adaptive evolution of parasitic lice.</title>
        <authorList>
            <person name="Xu Y."/>
            <person name="Ma L."/>
            <person name="Liu S."/>
            <person name="Liang Y."/>
            <person name="Liu Q."/>
            <person name="He Z."/>
            <person name="Tian L."/>
            <person name="Duan Y."/>
            <person name="Cai W."/>
            <person name="Li H."/>
            <person name="Song F."/>
        </authorList>
    </citation>
    <scope>NUCLEOTIDE SEQUENCE</scope>
    <source>
        <strain evidence="3">Cailab_2023a</strain>
    </source>
</reference>
<name>A0AAW2HK04_9NEOP</name>
<dbReference type="GO" id="GO:0031122">
    <property type="term" value="P:cytoplasmic microtubule organization"/>
    <property type="evidence" value="ECO:0007669"/>
    <property type="project" value="TreeGrafter"/>
</dbReference>
<dbReference type="GO" id="GO:0005881">
    <property type="term" value="C:cytoplasmic microtubule"/>
    <property type="evidence" value="ECO:0007669"/>
    <property type="project" value="TreeGrafter"/>
</dbReference>
<feature type="compositionally biased region" description="Basic and acidic residues" evidence="1">
    <location>
        <begin position="331"/>
        <end position="342"/>
    </location>
</feature>
<dbReference type="EMBL" id="JARGDH010000004">
    <property type="protein sequence ID" value="KAL0270166.1"/>
    <property type="molecule type" value="Genomic_DNA"/>
</dbReference>
<proteinExistence type="predicted"/>
<comment type="caution">
    <text evidence="3">The sequence shown here is derived from an EMBL/GenBank/DDBJ whole genome shotgun (WGS) entry which is preliminary data.</text>
</comment>
<evidence type="ECO:0000313" key="3">
    <source>
        <dbReference type="EMBL" id="KAL0270166.1"/>
    </source>
</evidence>
<feature type="compositionally biased region" description="Polar residues" evidence="1">
    <location>
        <begin position="304"/>
        <end position="322"/>
    </location>
</feature>